<dbReference type="WBParaSite" id="ECPE_0001288701-mRNA-1">
    <property type="protein sequence ID" value="ECPE_0001288701-mRNA-1"/>
    <property type="gene ID" value="ECPE_0001288701"/>
</dbReference>
<dbReference type="AlphaFoldDB" id="A0A183B0W5"/>
<dbReference type="Proteomes" id="UP000272942">
    <property type="component" value="Unassembled WGS sequence"/>
</dbReference>
<dbReference type="EMBL" id="UZAN01053744">
    <property type="protein sequence ID" value="VDP90122.1"/>
    <property type="molecule type" value="Genomic_DNA"/>
</dbReference>
<sequence>MDSFIYLVCRNIIRLYSYKVKSPKNVLDKGKASCFYKLQGEFPIDTCNHLTAVSSANIFYSYLIVCAGSDRRLSILDLNTNKVALEIENAHSRNITGIALNQGSAYANTSGFDEQNSFQQASTYDYNTYATVAPGDGVRMWDLRDRHHAVMQFVRPDAPYGNITSGPASNPLIPPVTAAFSPCGRQLIVGGRVTPNHPFPVIYDTRRAGSHPLATLTPKSDKRSAVTTGSHDGQLATYTTGLG</sequence>
<reference evidence="4" key="1">
    <citation type="submission" date="2016-06" db="UniProtKB">
        <authorList>
            <consortium name="WormBaseParasite"/>
        </authorList>
    </citation>
    <scope>IDENTIFICATION</scope>
</reference>
<dbReference type="InterPro" id="IPR011045">
    <property type="entry name" value="N2O_reductase_N"/>
</dbReference>
<name>A0A183B0W5_9TREM</name>
<organism evidence="4">
    <name type="scientific">Echinostoma caproni</name>
    <dbReference type="NCBI Taxonomy" id="27848"/>
    <lineage>
        <taxon>Eukaryota</taxon>
        <taxon>Metazoa</taxon>
        <taxon>Spiralia</taxon>
        <taxon>Lophotrochozoa</taxon>
        <taxon>Platyhelminthes</taxon>
        <taxon>Trematoda</taxon>
        <taxon>Digenea</taxon>
        <taxon>Plagiorchiida</taxon>
        <taxon>Echinostomata</taxon>
        <taxon>Echinostomatoidea</taxon>
        <taxon>Echinostomatidae</taxon>
        <taxon>Echinostoma</taxon>
    </lineage>
</organism>
<dbReference type="Gene3D" id="2.130.10.10">
    <property type="entry name" value="YVTN repeat-like/Quinoprotein amine dehydrogenase"/>
    <property type="match status" value="1"/>
</dbReference>
<dbReference type="PANTHER" id="PTHR44525:SF1">
    <property type="entry name" value="WD REPEAT-CONTAINING PROTEIN 27"/>
    <property type="match status" value="1"/>
</dbReference>
<reference evidence="2 3" key="2">
    <citation type="submission" date="2018-11" db="EMBL/GenBank/DDBJ databases">
        <authorList>
            <consortium name="Pathogen Informatics"/>
        </authorList>
    </citation>
    <scope>NUCLEOTIDE SEQUENCE [LARGE SCALE GENOMIC DNA]</scope>
    <source>
        <strain evidence="2 3">Egypt</strain>
    </source>
</reference>
<dbReference type="SUPFAM" id="SSF50974">
    <property type="entry name" value="Nitrous oxide reductase, N-terminal domain"/>
    <property type="match status" value="1"/>
</dbReference>
<dbReference type="OrthoDB" id="20669at2759"/>
<proteinExistence type="predicted"/>
<accession>A0A183B0W5</accession>
<evidence type="ECO:0000313" key="3">
    <source>
        <dbReference type="Proteomes" id="UP000272942"/>
    </source>
</evidence>
<feature type="region of interest" description="Disordered" evidence="1">
    <location>
        <begin position="214"/>
        <end position="243"/>
    </location>
</feature>
<gene>
    <name evidence="2" type="ORF">ECPE_LOCUS12850</name>
</gene>
<protein>
    <submittedName>
        <fullName evidence="4">WD_REPEATS_REGION domain-containing protein</fullName>
    </submittedName>
</protein>
<keyword evidence="3" id="KW-1185">Reference proteome</keyword>
<dbReference type="PANTHER" id="PTHR44525">
    <property type="entry name" value="WD REPEAT-CONTAINING PROTEIN 27"/>
    <property type="match status" value="1"/>
</dbReference>
<evidence type="ECO:0000313" key="2">
    <source>
        <dbReference type="EMBL" id="VDP90122.1"/>
    </source>
</evidence>
<evidence type="ECO:0000313" key="4">
    <source>
        <dbReference type="WBParaSite" id="ECPE_0001288701-mRNA-1"/>
    </source>
</evidence>
<feature type="compositionally biased region" description="Polar residues" evidence="1">
    <location>
        <begin position="225"/>
        <end position="243"/>
    </location>
</feature>
<dbReference type="InterPro" id="IPR015943">
    <property type="entry name" value="WD40/YVTN_repeat-like_dom_sf"/>
</dbReference>
<dbReference type="InterPro" id="IPR042411">
    <property type="entry name" value="WDR27"/>
</dbReference>
<evidence type="ECO:0000256" key="1">
    <source>
        <dbReference type="SAM" id="MobiDB-lite"/>
    </source>
</evidence>